<reference evidence="3 4" key="1">
    <citation type="journal article" date="2009" name="PLoS Genet.">
        <title>The genome of Nectria haematococca: contribution of supernumerary chromosomes to gene expansion.</title>
        <authorList>
            <person name="Coleman J.J."/>
            <person name="Rounsley S.D."/>
            <person name="Rodriguez-Carres M."/>
            <person name="Kuo A."/>
            <person name="Wasmann C.C."/>
            <person name="Grimwood J."/>
            <person name="Schmutz J."/>
            <person name="Taga M."/>
            <person name="White G.J."/>
            <person name="Zhou S."/>
            <person name="Schwartz D.C."/>
            <person name="Freitag M."/>
            <person name="Ma L.J."/>
            <person name="Danchin E.G."/>
            <person name="Henrissat B."/>
            <person name="Coutinho P.M."/>
            <person name="Nelson D.R."/>
            <person name="Straney D."/>
            <person name="Napoli C.A."/>
            <person name="Barker B.M."/>
            <person name="Gribskov M."/>
            <person name="Rep M."/>
            <person name="Kroken S."/>
            <person name="Molnar I."/>
            <person name="Rensing C."/>
            <person name="Kennell J.C."/>
            <person name="Zamora J."/>
            <person name="Farman M.L."/>
            <person name="Selker E.U."/>
            <person name="Salamov A."/>
            <person name="Shapiro H."/>
            <person name="Pangilinan J."/>
            <person name="Lindquist E."/>
            <person name="Lamers C."/>
            <person name="Grigoriev I.V."/>
            <person name="Geiser D.M."/>
            <person name="Covert S.F."/>
            <person name="Temporini E."/>
            <person name="Vanetten H.D."/>
        </authorList>
    </citation>
    <scope>NUCLEOTIDE SEQUENCE [LARGE SCALE GENOMIC DNA]</scope>
    <source>
        <strain evidence="4">ATCC MYA-4622 / CBS 123669 / FGSC 9596 / NRRL 45880 / 77-13-4</strain>
    </source>
</reference>
<dbReference type="VEuPathDB" id="FungiDB:NECHADRAFT_78354"/>
<feature type="compositionally biased region" description="Basic and acidic residues" evidence="1">
    <location>
        <begin position="48"/>
        <end position="59"/>
    </location>
</feature>
<feature type="region of interest" description="Disordered" evidence="1">
    <location>
        <begin position="1"/>
        <end position="122"/>
    </location>
</feature>
<evidence type="ECO:0000313" key="3">
    <source>
        <dbReference type="EMBL" id="EEU37258.1"/>
    </source>
</evidence>
<keyword evidence="2" id="KW-0812">Transmembrane</keyword>
<dbReference type="AlphaFoldDB" id="C7ZFK4"/>
<evidence type="ECO:0000256" key="1">
    <source>
        <dbReference type="SAM" id="MobiDB-lite"/>
    </source>
</evidence>
<evidence type="ECO:0000313" key="4">
    <source>
        <dbReference type="Proteomes" id="UP000005206"/>
    </source>
</evidence>
<feature type="region of interest" description="Disordered" evidence="1">
    <location>
        <begin position="367"/>
        <end position="386"/>
    </location>
</feature>
<dbReference type="EMBL" id="GG698923">
    <property type="protein sequence ID" value="EEU37258.1"/>
    <property type="molecule type" value="Genomic_DNA"/>
</dbReference>
<feature type="region of interest" description="Disordered" evidence="1">
    <location>
        <begin position="283"/>
        <end position="348"/>
    </location>
</feature>
<name>C7ZFK4_FUSV7</name>
<feature type="compositionally biased region" description="Polar residues" evidence="1">
    <location>
        <begin position="16"/>
        <end position="40"/>
    </location>
</feature>
<gene>
    <name evidence="3" type="ORF">NECHADRAFT_78354</name>
</gene>
<sequence>MSHRVTRSSAKEDCQNKSLHGQAPSSSGIGQATFGGSTDLTPPWSPRDQGRDNQEDRKGTSVSQTPPKPHPADAKRSSAPRAPSISSNDLTRRLTMARAPWATGSVSPTPSPDDDIPPTPEIPAMTAFTREMQHYGKDANNFYDDADTDRTADYPTTPSESSSGFSSVCSSQSSRRSRGDTPAGSIHCSNLSPIFYGYKHISQRKARLCYQFYKTWLQGSDSTSHQHQHHESYLPIFYINNIYLKLEKSRISTDHYVAMITLAFILLIFLYFLLYREMRAESTKKTLSGNRPRGTKRKRGNRHRRHQPFSSANTEPVASERRASETKSKKPGNQDEQERSTARSFRTYSHDTLTDYDAYYEDLHRVVPEGKEDDESLYRALHGGDI</sequence>
<feature type="compositionally biased region" description="Basic and acidic residues" evidence="1">
    <location>
        <begin position="318"/>
        <end position="341"/>
    </location>
</feature>
<feature type="transmembrane region" description="Helical" evidence="2">
    <location>
        <begin position="256"/>
        <end position="275"/>
    </location>
</feature>
<dbReference type="RefSeq" id="XP_003042971.1">
    <property type="nucleotide sequence ID" value="XM_003042925.1"/>
</dbReference>
<dbReference type="OrthoDB" id="10572878at2759"/>
<feature type="region of interest" description="Disordered" evidence="1">
    <location>
        <begin position="139"/>
        <end position="183"/>
    </location>
</feature>
<dbReference type="KEGG" id="nhe:NECHADRAFT_78354"/>
<keyword evidence="2" id="KW-1133">Transmembrane helix</keyword>
<dbReference type="GeneID" id="9665017"/>
<feature type="compositionally biased region" description="Low complexity" evidence="1">
    <location>
        <begin position="77"/>
        <end position="87"/>
    </location>
</feature>
<evidence type="ECO:0000256" key="2">
    <source>
        <dbReference type="SAM" id="Phobius"/>
    </source>
</evidence>
<accession>C7ZFK4</accession>
<proteinExistence type="predicted"/>
<dbReference type="HOGENOM" id="CLU_715889_0_0_1"/>
<keyword evidence="2" id="KW-0472">Membrane</keyword>
<protein>
    <submittedName>
        <fullName evidence="3">Uncharacterized protein</fullName>
    </submittedName>
</protein>
<feature type="compositionally biased region" description="Low complexity" evidence="1">
    <location>
        <begin position="153"/>
        <end position="174"/>
    </location>
</feature>
<dbReference type="Proteomes" id="UP000005206">
    <property type="component" value="Chromosome 3"/>
</dbReference>
<dbReference type="InParanoid" id="C7ZFK4"/>
<feature type="compositionally biased region" description="Basic residues" evidence="1">
    <location>
        <begin position="293"/>
        <end position="307"/>
    </location>
</feature>
<organism evidence="3 4">
    <name type="scientific">Fusarium vanettenii (strain ATCC MYA-4622 / CBS 123669 / FGSC 9596 / NRRL 45880 / 77-13-4)</name>
    <name type="common">Fusarium solani subsp. pisi</name>
    <dbReference type="NCBI Taxonomy" id="660122"/>
    <lineage>
        <taxon>Eukaryota</taxon>
        <taxon>Fungi</taxon>
        <taxon>Dikarya</taxon>
        <taxon>Ascomycota</taxon>
        <taxon>Pezizomycotina</taxon>
        <taxon>Sordariomycetes</taxon>
        <taxon>Hypocreomycetidae</taxon>
        <taxon>Hypocreales</taxon>
        <taxon>Nectriaceae</taxon>
        <taxon>Fusarium</taxon>
        <taxon>Fusarium solani species complex</taxon>
        <taxon>Fusarium vanettenii</taxon>
    </lineage>
</organism>
<keyword evidence="4" id="KW-1185">Reference proteome</keyword>